<organism evidence="1 2">
    <name type="scientific">Ficus carica</name>
    <name type="common">Common fig</name>
    <dbReference type="NCBI Taxonomy" id="3494"/>
    <lineage>
        <taxon>Eukaryota</taxon>
        <taxon>Viridiplantae</taxon>
        <taxon>Streptophyta</taxon>
        <taxon>Embryophyta</taxon>
        <taxon>Tracheophyta</taxon>
        <taxon>Spermatophyta</taxon>
        <taxon>Magnoliopsida</taxon>
        <taxon>eudicotyledons</taxon>
        <taxon>Gunneridae</taxon>
        <taxon>Pentapetalae</taxon>
        <taxon>rosids</taxon>
        <taxon>fabids</taxon>
        <taxon>Rosales</taxon>
        <taxon>Moraceae</taxon>
        <taxon>Ficeae</taxon>
        <taxon>Ficus</taxon>
    </lineage>
</organism>
<evidence type="ECO:0000313" key="1">
    <source>
        <dbReference type="EMBL" id="GMN38680.1"/>
    </source>
</evidence>
<evidence type="ECO:0000313" key="2">
    <source>
        <dbReference type="Proteomes" id="UP001187192"/>
    </source>
</evidence>
<accession>A0AA88D032</accession>
<dbReference type="EMBL" id="BTGU01000008">
    <property type="protein sequence ID" value="GMN38680.1"/>
    <property type="molecule type" value="Genomic_DNA"/>
</dbReference>
<sequence length="78" mass="8402">MSSFYNHCCTYKRNQQRRKQQSGQERAFDGGVALQSAVGVGVSAAIIVIGVGATEREPCEAMGRRSDQGSLLLLGLLE</sequence>
<dbReference type="Proteomes" id="UP001187192">
    <property type="component" value="Unassembled WGS sequence"/>
</dbReference>
<comment type="caution">
    <text evidence="1">The sequence shown here is derived from an EMBL/GenBank/DDBJ whole genome shotgun (WGS) entry which is preliminary data.</text>
</comment>
<proteinExistence type="predicted"/>
<name>A0AA88D032_FICCA</name>
<protein>
    <submittedName>
        <fullName evidence="1">Uncharacterized protein</fullName>
    </submittedName>
</protein>
<keyword evidence="2" id="KW-1185">Reference proteome</keyword>
<reference evidence="1" key="1">
    <citation type="submission" date="2023-07" db="EMBL/GenBank/DDBJ databases">
        <title>draft genome sequence of fig (Ficus carica).</title>
        <authorList>
            <person name="Takahashi T."/>
            <person name="Nishimura K."/>
        </authorList>
    </citation>
    <scope>NUCLEOTIDE SEQUENCE</scope>
</reference>
<gene>
    <name evidence="1" type="ORF">TIFTF001_007912</name>
</gene>
<dbReference type="AlphaFoldDB" id="A0AA88D032"/>